<name>K9ZHI8_ANACC</name>
<dbReference type="AlphaFoldDB" id="K9ZHI8"/>
<dbReference type="InterPro" id="IPR011856">
    <property type="entry name" value="tRNA_endonuc-like_dom_sf"/>
</dbReference>
<dbReference type="eggNOG" id="COG1715">
    <property type="taxonomic scope" value="Bacteria"/>
</dbReference>
<dbReference type="InterPro" id="IPR007560">
    <property type="entry name" value="Restrct_endonuc_IV_Mrr"/>
</dbReference>
<dbReference type="STRING" id="272123.Anacy_3293"/>
<proteinExistence type="predicted"/>
<dbReference type="PATRIC" id="fig|272123.3.peg.3592"/>
<reference evidence="3" key="1">
    <citation type="journal article" date="2013" name="Proc. Natl. Acad. Sci. U.S.A.">
        <title>Improving the coverage of the cyanobacterial phylum using diversity-driven genome sequencing.</title>
        <authorList>
            <person name="Shih P.M."/>
            <person name="Wu D."/>
            <person name="Latifi A."/>
            <person name="Axen S.D."/>
            <person name="Fewer D.P."/>
            <person name="Talla E."/>
            <person name="Calteau A."/>
            <person name="Cai F."/>
            <person name="Tandeau de Marsac N."/>
            <person name="Rippka R."/>
            <person name="Herdman M."/>
            <person name="Sivonen K."/>
            <person name="Coursin T."/>
            <person name="Laurent T."/>
            <person name="Goodwin L."/>
            <person name="Nolan M."/>
            <person name="Davenport K.W."/>
            <person name="Han C.S."/>
            <person name="Rubin E.M."/>
            <person name="Eisen J.A."/>
            <person name="Woyke T."/>
            <person name="Gugger M."/>
            <person name="Kerfeld C.A."/>
        </authorList>
    </citation>
    <scope>NUCLEOTIDE SEQUENCE [LARGE SCALE GENOMIC DNA]</scope>
    <source>
        <strain evidence="3">ATCC 27899 / PCC 7122</strain>
    </source>
</reference>
<dbReference type="Pfam" id="PF04471">
    <property type="entry name" value="Mrr_cat"/>
    <property type="match status" value="1"/>
</dbReference>
<keyword evidence="3" id="KW-1185">Reference proteome</keyword>
<protein>
    <submittedName>
        <fullName evidence="2">Type II site-specific deoxyribonuclease</fullName>
        <ecNumber evidence="2">3.1.21.4</ecNumber>
    </submittedName>
</protein>
<dbReference type="EC" id="3.1.21.4" evidence="2"/>
<dbReference type="GO" id="GO:0009307">
    <property type="term" value="P:DNA restriction-modification system"/>
    <property type="evidence" value="ECO:0007669"/>
    <property type="project" value="InterPro"/>
</dbReference>
<dbReference type="GO" id="GO:0009036">
    <property type="term" value="F:type II site-specific deoxyribonuclease activity"/>
    <property type="evidence" value="ECO:0007669"/>
    <property type="project" value="UniProtKB-EC"/>
</dbReference>
<dbReference type="InterPro" id="IPR011335">
    <property type="entry name" value="Restrct_endonuc-II-like"/>
</dbReference>
<organism evidence="2 3">
    <name type="scientific">Anabaena cylindrica (strain ATCC 27899 / PCC 7122)</name>
    <dbReference type="NCBI Taxonomy" id="272123"/>
    <lineage>
        <taxon>Bacteria</taxon>
        <taxon>Bacillati</taxon>
        <taxon>Cyanobacteriota</taxon>
        <taxon>Cyanophyceae</taxon>
        <taxon>Nostocales</taxon>
        <taxon>Nostocaceae</taxon>
        <taxon>Anabaena</taxon>
    </lineage>
</organism>
<dbReference type="EMBL" id="CP003659">
    <property type="protein sequence ID" value="AFZ58698.1"/>
    <property type="molecule type" value="Genomic_DNA"/>
</dbReference>
<sequence>MELLTLESLKTAARNFCSELSVTQIHNLYGVTDGKAVGTYVESTFNQYLSSRYEYTLGSAALGIDFPGLEVDLKVTSIKQPQSSCPFRNASQKVYGLGYNLLIFAYEKIDDHSSLTANLKCQNVVFVAKEQTGDYQTTYGIIEIIRRNGNKDDIVAFLEERNFPLDEIGREALAVKILQSPPEIGYLTISNALQWRLQYSRVIQVSTIGITTGIEKFPEHIEFLNSKKDNDKSESEIIEISETTPQESIEFGYQKIRKELELELLNRVKSCSPDFFERLVVDLLVKMGYGGSRRDAGKAIGKSGDGGIDGIIKEDKLGLDIVYIQAKRWDNTVVGRPEIQKFVGALHGQRARKGVFITTSRFSQEAREYVSIIDNKIVLIDGQELAQLMIDNHVGVSTVSIYEIKKIDSDYFTDE</sequence>
<dbReference type="Proteomes" id="UP000010474">
    <property type="component" value="Chromosome"/>
</dbReference>
<evidence type="ECO:0000259" key="1">
    <source>
        <dbReference type="Pfam" id="PF04471"/>
    </source>
</evidence>
<evidence type="ECO:0000313" key="2">
    <source>
        <dbReference type="EMBL" id="AFZ58698.1"/>
    </source>
</evidence>
<dbReference type="REBASE" id="58188">
    <property type="entry name" value="Acy7122ORF3294P"/>
</dbReference>
<dbReference type="KEGG" id="acy:Anacy_3293"/>
<accession>K9ZHI8</accession>
<dbReference type="HOGENOM" id="CLU_661636_0_0_3"/>
<dbReference type="Gene3D" id="3.40.1350.10">
    <property type="match status" value="1"/>
</dbReference>
<evidence type="ECO:0000313" key="3">
    <source>
        <dbReference type="Proteomes" id="UP000010474"/>
    </source>
</evidence>
<keyword evidence="2" id="KW-0378">Hydrolase</keyword>
<dbReference type="PANTHER" id="PTHR30015">
    <property type="entry name" value="MRR RESTRICTION SYSTEM PROTEIN"/>
    <property type="match status" value="1"/>
</dbReference>
<gene>
    <name evidence="2" type="ordered locus">Anacy_3293</name>
</gene>
<dbReference type="InterPro" id="IPR052906">
    <property type="entry name" value="Type_IV_Methyl-Rstrct_Enzyme"/>
</dbReference>
<feature type="domain" description="Restriction endonuclease type IV Mrr" evidence="1">
    <location>
        <begin position="269"/>
        <end position="389"/>
    </location>
</feature>
<dbReference type="SUPFAM" id="SSF52980">
    <property type="entry name" value="Restriction endonuclease-like"/>
    <property type="match status" value="1"/>
</dbReference>
<dbReference type="RefSeq" id="WP_015215324.1">
    <property type="nucleotide sequence ID" value="NC_019771.1"/>
</dbReference>
<dbReference type="PANTHER" id="PTHR30015:SF7">
    <property type="entry name" value="TYPE IV METHYL-DIRECTED RESTRICTION ENZYME ECOKMRR"/>
    <property type="match status" value="1"/>
</dbReference>
<dbReference type="GO" id="GO:0003677">
    <property type="term" value="F:DNA binding"/>
    <property type="evidence" value="ECO:0007669"/>
    <property type="project" value="InterPro"/>
</dbReference>